<proteinExistence type="predicted"/>
<feature type="compositionally biased region" description="Basic residues" evidence="1">
    <location>
        <begin position="88"/>
        <end position="102"/>
    </location>
</feature>
<organism evidence="2 3">
    <name type="scientific">Clavibacter nebraskensis NCPPB 2581</name>
    <dbReference type="NCBI Taxonomy" id="1097677"/>
    <lineage>
        <taxon>Bacteria</taxon>
        <taxon>Bacillati</taxon>
        <taxon>Actinomycetota</taxon>
        <taxon>Actinomycetes</taxon>
        <taxon>Micrococcales</taxon>
        <taxon>Microbacteriaceae</taxon>
        <taxon>Clavibacter</taxon>
    </lineage>
</organism>
<dbReference type="Proteomes" id="UP000012170">
    <property type="component" value="Chromosome"/>
</dbReference>
<evidence type="ECO:0000313" key="2">
    <source>
        <dbReference type="EMBL" id="CCE76135.1"/>
    </source>
</evidence>
<dbReference type="GeneID" id="92984737"/>
<reference evidence="2 3" key="1">
    <citation type="submission" date="2011-11" db="EMBL/GenBank/DDBJ databases">
        <authorList>
            <person name="Gartemann K."/>
        </authorList>
    </citation>
    <scope>NUCLEOTIDE SEQUENCE [LARGE SCALE GENOMIC DNA]</scope>
    <source>
        <strain evidence="3">NCPPB 2581</strain>
    </source>
</reference>
<gene>
    <name evidence="2" type="ORF">CMN_02197</name>
</gene>
<feature type="region of interest" description="Disordered" evidence="1">
    <location>
        <begin position="80"/>
        <end position="102"/>
    </location>
</feature>
<evidence type="ECO:0000256" key="1">
    <source>
        <dbReference type="SAM" id="MobiDB-lite"/>
    </source>
</evidence>
<name>A0AAI8ZJJ1_9MICO</name>
<accession>A0AAI8ZJJ1</accession>
<dbReference type="AlphaFoldDB" id="A0AAI8ZJJ1"/>
<reference evidence="3" key="2">
    <citation type="submission" date="2013-04" db="EMBL/GenBank/DDBJ databases">
        <title>The genome sequence of the maize-pathogen Clavibacter michiganensis subsp. nebraskensis.</title>
        <authorList>
            <person name="Gartemann K.H."/>
            <person name="Blom J."/>
            <person name="Dreiseikelmann B."/>
            <person name="Fluegel M."/>
            <person name="Jaenicke S."/>
            <person name="Linke B."/>
            <person name="Sczcepanowski R."/>
            <person name="Wittmann J."/>
            <person name="Goesmann A."/>
            <person name="Puehler A."/>
            <person name="Eichenlaub R."/>
            <person name="Rueckert C."/>
        </authorList>
    </citation>
    <scope>NUCLEOTIDE SEQUENCE [LARGE SCALE GENOMIC DNA]</scope>
    <source>
        <strain evidence="3">NCPPB 2581</strain>
    </source>
</reference>
<sequence length="102" mass="11379">MTPAPRGHRRHNIDLPTLGTIPVYAGVKVGSALEEVQEDMSLYKGVRLAQLLEAVYKQGLIDGRAQVFNRFEEQFDLAAKDKELNHKNPGRPRSRTAAKPAK</sequence>
<dbReference type="RefSeq" id="WP_015490859.1">
    <property type="nucleotide sequence ID" value="NC_020891.1"/>
</dbReference>
<protein>
    <submittedName>
        <fullName evidence="2">Uncharacterized protein</fullName>
    </submittedName>
</protein>
<dbReference type="EMBL" id="HE614873">
    <property type="protein sequence ID" value="CCE76135.1"/>
    <property type="molecule type" value="Genomic_DNA"/>
</dbReference>
<dbReference type="KEGG" id="cmc:CMN_02197"/>
<evidence type="ECO:0000313" key="3">
    <source>
        <dbReference type="Proteomes" id="UP000012170"/>
    </source>
</evidence>